<feature type="compositionally biased region" description="Basic and acidic residues" evidence="1">
    <location>
        <begin position="98"/>
        <end position="108"/>
    </location>
</feature>
<comment type="caution">
    <text evidence="2">The sequence shown here is derived from an EMBL/GenBank/DDBJ whole genome shotgun (WGS) entry which is preliminary data.</text>
</comment>
<sequence length="135" mass="14459">MVCCGSVGYRITSGEGGGSFDEGRVNILFSSDHDGEQCKNGQQFKIIVTRGQGLPASLKTLTENAPSPANPDAGDEESAPETVVPSNFNNPKQESDDEKDKHEDKEKASGSVSMYVNSVDKKIVLGLVFGLVYIF</sequence>
<keyword evidence="3" id="KW-1185">Reference proteome</keyword>
<dbReference type="Proteomes" id="UP001163823">
    <property type="component" value="Chromosome 8"/>
</dbReference>
<dbReference type="AlphaFoldDB" id="A0AAD7LLV4"/>
<feature type="region of interest" description="Disordered" evidence="1">
    <location>
        <begin position="57"/>
        <end position="112"/>
    </location>
</feature>
<dbReference type="KEGG" id="qsa:O6P43_020943"/>
<evidence type="ECO:0000313" key="2">
    <source>
        <dbReference type="EMBL" id="KAJ7960513.1"/>
    </source>
</evidence>
<protein>
    <submittedName>
        <fullName evidence="2">Blue copper protein</fullName>
    </submittedName>
</protein>
<accession>A0AAD7LLV4</accession>
<organism evidence="2 3">
    <name type="scientific">Quillaja saponaria</name>
    <name type="common">Soap bark tree</name>
    <dbReference type="NCBI Taxonomy" id="32244"/>
    <lineage>
        <taxon>Eukaryota</taxon>
        <taxon>Viridiplantae</taxon>
        <taxon>Streptophyta</taxon>
        <taxon>Embryophyta</taxon>
        <taxon>Tracheophyta</taxon>
        <taxon>Spermatophyta</taxon>
        <taxon>Magnoliopsida</taxon>
        <taxon>eudicotyledons</taxon>
        <taxon>Gunneridae</taxon>
        <taxon>Pentapetalae</taxon>
        <taxon>rosids</taxon>
        <taxon>fabids</taxon>
        <taxon>Fabales</taxon>
        <taxon>Quillajaceae</taxon>
        <taxon>Quillaja</taxon>
    </lineage>
</organism>
<evidence type="ECO:0000256" key="1">
    <source>
        <dbReference type="SAM" id="MobiDB-lite"/>
    </source>
</evidence>
<proteinExistence type="predicted"/>
<name>A0AAD7LLV4_QUISA</name>
<dbReference type="EMBL" id="JARAOO010000008">
    <property type="protein sequence ID" value="KAJ7960513.1"/>
    <property type="molecule type" value="Genomic_DNA"/>
</dbReference>
<reference evidence="2" key="1">
    <citation type="journal article" date="2023" name="Science">
        <title>Elucidation of the pathway for biosynthesis of saponin adjuvants from the soapbark tree.</title>
        <authorList>
            <person name="Reed J."/>
            <person name="Orme A."/>
            <person name="El-Demerdash A."/>
            <person name="Owen C."/>
            <person name="Martin L.B.B."/>
            <person name="Misra R.C."/>
            <person name="Kikuchi S."/>
            <person name="Rejzek M."/>
            <person name="Martin A.C."/>
            <person name="Harkess A."/>
            <person name="Leebens-Mack J."/>
            <person name="Louveau T."/>
            <person name="Stephenson M.J."/>
            <person name="Osbourn A."/>
        </authorList>
    </citation>
    <scope>NUCLEOTIDE SEQUENCE</scope>
    <source>
        <strain evidence="2">S10</strain>
    </source>
</reference>
<evidence type="ECO:0000313" key="3">
    <source>
        <dbReference type="Proteomes" id="UP001163823"/>
    </source>
</evidence>
<gene>
    <name evidence="2" type="ORF">O6P43_020943</name>
</gene>